<dbReference type="AlphaFoldDB" id="A0A2N3XQI9"/>
<proteinExistence type="predicted"/>
<dbReference type="InterPro" id="IPR052336">
    <property type="entry name" value="MlaD_Phospholipid_Transporter"/>
</dbReference>
<dbReference type="PANTHER" id="PTHR33371:SF19">
    <property type="entry name" value="MCE-FAMILY PROTEIN MCE4A"/>
    <property type="match status" value="1"/>
</dbReference>
<evidence type="ECO:0000259" key="2">
    <source>
        <dbReference type="PROSITE" id="PS50112"/>
    </source>
</evidence>
<feature type="compositionally biased region" description="Pro residues" evidence="1">
    <location>
        <begin position="367"/>
        <end position="376"/>
    </location>
</feature>
<accession>A0A2N3XQI9</accession>
<dbReference type="PANTHER" id="PTHR33371">
    <property type="entry name" value="INTERMEMBRANE PHOSPHOLIPID TRANSPORT SYSTEM BINDING PROTEIN MLAD-RELATED"/>
    <property type="match status" value="1"/>
</dbReference>
<dbReference type="STRING" id="994479.GCA_000194155_07612"/>
<dbReference type="InterPro" id="IPR024516">
    <property type="entry name" value="Mce_C"/>
</dbReference>
<protein>
    <submittedName>
        <fullName evidence="3">Virulence factor Mce-like protein</fullName>
    </submittedName>
</protein>
<keyword evidence="4" id="KW-1185">Reference proteome</keyword>
<name>A0A2N3XQI9_SACSN</name>
<feature type="domain" description="PAS" evidence="2">
    <location>
        <begin position="153"/>
        <end position="189"/>
    </location>
</feature>
<evidence type="ECO:0000256" key="1">
    <source>
        <dbReference type="SAM" id="MobiDB-lite"/>
    </source>
</evidence>
<dbReference type="InterPro" id="IPR003399">
    <property type="entry name" value="Mce/MlaD"/>
</dbReference>
<dbReference type="InterPro" id="IPR000014">
    <property type="entry name" value="PAS"/>
</dbReference>
<evidence type="ECO:0000313" key="3">
    <source>
        <dbReference type="EMBL" id="PKW12935.1"/>
    </source>
</evidence>
<dbReference type="PROSITE" id="PS50112">
    <property type="entry name" value="PAS"/>
    <property type="match status" value="1"/>
</dbReference>
<dbReference type="Pfam" id="PF02470">
    <property type="entry name" value="MlaD"/>
    <property type="match status" value="1"/>
</dbReference>
<feature type="compositionally biased region" description="Polar residues" evidence="1">
    <location>
        <begin position="407"/>
        <end position="417"/>
    </location>
</feature>
<organism evidence="3 4">
    <name type="scientific">Saccharopolyspora spinosa</name>
    <dbReference type="NCBI Taxonomy" id="60894"/>
    <lineage>
        <taxon>Bacteria</taxon>
        <taxon>Bacillati</taxon>
        <taxon>Actinomycetota</taxon>
        <taxon>Actinomycetes</taxon>
        <taxon>Pseudonocardiales</taxon>
        <taxon>Pseudonocardiaceae</taxon>
        <taxon>Saccharopolyspora</taxon>
    </lineage>
</organism>
<dbReference type="NCBIfam" id="TIGR00996">
    <property type="entry name" value="Mtu_fam_mce"/>
    <property type="match status" value="1"/>
</dbReference>
<dbReference type="EMBL" id="PJNB01000001">
    <property type="protein sequence ID" value="PKW12935.1"/>
    <property type="molecule type" value="Genomic_DNA"/>
</dbReference>
<dbReference type="GO" id="GO:0051701">
    <property type="term" value="P:biological process involved in interaction with host"/>
    <property type="evidence" value="ECO:0007669"/>
    <property type="project" value="TreeGrafter"/>
</dbReference>
<dbReference type="Pfam" id="PF11887">
    <property type="entry name" value="Mce4_CUP1"/>
    <property type="match status" value="1"/>
</dbReference>
<gene>
    <name evidence="3" type="ORF">A8926_0427</name>
</gene>
<dbReference type="InterPro" id="IPR005693">
    <property type="entry name" value="Mce"/>
</dbReference>
<dbReference type="GO" id="GO:0005576">
    <property type="term" value="C:extracellular region"/>
    <property type="evidence" value="ECO:0007669"/>
    <property type="project" value="TreeGrafter"/>
</dbReference>
<dbReference type="RefSeq" id="WP_010315490.1">
    <property type="nucleotide sequence ID" value="NZ_CP061007.1"/>
</dbReference>
<comment type="caution">
    <text evidence="3">The sequence shown here is derived from an EMBL/GenBank/DDBJ whole genome shotgun (WGS) entry which is preliminary data.</text>
</comment>
<dbReference type="Proteomes" id="UP000233786">
    <property type="component" value="Unassembled WGS sequence"/>
</dbReference>
<reference evidence="3" key="1">
    <citation type="submission" date="2017-12" db="EMBL/GenBank/DDBJ databases">
        <title>Sequencing the genomes of 1000 Actinobacteria strains.</title>
        <authorList>
            <person name="Klenk H.-P."/>
        </authorList>
    </citation>
    <scope>NUCLEOTIDE SEQUENCE [LARGE SCALE GENOMIC DNA]</scope>
    <source>
        <strain evidence="3">DSM 44228</strain>
    </source>
</reference>
<feature type="region of interest" description="Disordered" evidence="1">
    <location>
        <begin position="344"/>
        <end position="417"/>
    </location>
</feature>
<evidence type="ECO:0000313" key="4">
    <source>
        <dbReference type="Proteomes" id="UP000233786"/>
    </source>
</evidence>
<sequence length="461" mass="49737">MSDDLRRPLMKAHRMRVSRKALRRRALGLALLLCMVLFVSLTVAIYQKAFASSVDIVLKASSTGNQLLPDSDVKVRGMVVGRVVSVTSTGDGAELRLALDPERAEQLPSNVSARLLPRTLFGERYVALELPEQASTRPLASGDVIEPDRTRAGIELEQVLADTMPVLQAIHPDDLAVTLNALDQALSGRGKPLGETLSQLNTYLDGLNPSVPDLRENLKELVGVAQTYEQAAPDVLEALDNFSTTARTLVAQRENLTALTGQLTTSSGDLTGFLRDNRQNIIRLGESQRPTLDVLAKYAPEYPCFLQEMAGFVPRMRQAFGEGTAEPGLHVTLEVVATRGKYVPNQDEPEFADKRGPRCYNLTQLPDPVPEYPPDGPFKDGSVPPPASRPADGGLNPPSMGQGHLPASTSSQSTAWVNSPAERDMVSVLLAPALGRPASEVPDWGSLLVGPVLRGAAVSYR</sequence>